<sequence>MQTNNLWLNARHRVFNIYFLKTKKTRGVKILPLILLEQNKRRILFNKFLMSGVQSEKQKLFFLEELFRKKSDKRQCGDTKNFLHLIFF</sequence>
<name>A0A1G2Q1U8_9BACT</name>
<reference evidence="1 2" key="1">
    <citation type="journal article" date="2016" name="Nat. Commun.">
        <title>Thousands of microbial genomes shed light on interconnected biogeochemical processes in an aquifer system.</title>
        <authorList>
            <person name="Anantharaman K."/>
            <person name="Brown C.T."/>
            <person name="Hug L.A."/>
            <person name="Sharon I."/>
            <person name="Castelle C.J."/>
            <person name="Probst A.J."/>
            <person name="Thomas B.C."/>
            <person name="Singh A."/>
            <person name="Wilkins M.J."/>
            <person name="Karaoz U."/>
            <person name="Brodie E.L."/>
            <person name="Williams K.H."/>
            <person name="Hubbard S.S."/>
            <person name="Banfield J.F."/>
        </authorList>
    </citation>
    <scope>NUCLEOTIDE SEQUENCE [LARGE SCALE GENOMIC DNA]</scope>
</reference>
<comment type="caution">
    <text evidence="1">The sequence shown here is derived from an EMBL/GenBank/DDBJ whole genome shotgun (WGS) entry which is preliminary data.</text>
</comment>
<accession>A0A1G2Q1U8</accession>
<evidence type="ECO:0000313" key="1">
    <source>
        <dbReference type="EMBL" id="OHA53812.1"/>
    </source>
</evidence>
<dbReference type="EMBL" id="MHTA01000029">
    <property type="protein sequence ID" value="OHA53812.1"/>
    <property type="molecule type" value="Genomic_DNA"/>
</dbReference>
<proteinExistence type="predicted"/>
<gene>
    <name evidence="1" type="ORF">A2Z62_01905</name>
</gene>
<dbReference type="Proteomes" id="UP000177649">
    <property type="component" value="Unassembled WGS sequence"/>
</dbReference>
<dbReference type="AlphaFoldDB" id="A0A1G2Q1U8"/>
<evidence type="ECO:0000313" key="2">
    <source>
        <dbReference type="Proteomes" id="UP000177649"/>
    </source>
</evidence>
<protein>
    <submittedName>
        <fullName evidence="1">Uncharacterized protein</fullName>
    </submittedName>
</protein>
<organism evidence="1 2">
    <name type="scientific">Candidatus Terrybacteria bacterium RIFCSPLOWO2_02_42_20</name>
    <dbReference type="NCBI Taxonomy" id="1802370"/>
    <lineage>
        <taxon>Bacteria</taxon>
        <taxon>Candidatus Terryibacteriota</taxon>
    </lineage>
</organism>